<protein>
    <submittedName>
        <fullName evidence="6">Helix-turn-helix protein RpiR:Sugar isomerase (SIS)</fullName>
    </submittedName>
</protein>
<dbReference type="InterPro" id="IPR035472">
    <property type="entry name" value="RpiR-like_SIS"/>
</dbReference>
<dbReference type="GO" id="GO:0016853">
    <property type="term" value="F:isomerase activity"/>
    <property type="evidence" value="ECO:0007669"/>
    <property type="project" value="UniProtKB-KW"/>
</dbReference>
<dbReference type="InterPro" id="IPR009057">
    <property type="entry name" value="Homeodomain-like_sf"/>
</dbReference>
<keyword evidence="3" id="KW-0804">Transcription</keyword>
<dbReference type="PANTHER" id="PTHR30514:SF1">
    <property type="entry name" value="HTH-TYPE TRANSCRIPTIONAL REGULATOR HEXR-RELATED"/>
    <property type="match status" value="1"/>
</dbReference>
<dbReference type="GO" id="GO:0003700">
    <property type="term" value="F:DNA-binding transcription factor activity"/>
    <property type="evidence" value="ECO:0007669"/>
    <property type="project" value="InterPro"/>
</dbReference>
<dbReference type="InterPro" id="IPR000281">
    <property type="entry name" value="HTH_RpiR"/>
</dbReference>
<dbReference type="Gene3D" id="3.40.50.10490">
    <property type="entry name" value="Glucose-6-phosphate isomerase like protein, domain 1"/>
    <property type="match status" value="1"/>
</dbReference>
<sequence length="272" mass="29863">MSYTHLIREHYPKLTKSEKKVADFILSAQDKVIYSTISDVKKNTGVGDATIIRFCQKLGFSGFSDLKIEIAKEDFNHHEATDQTVNFADVVSKRLVDAVLATQQLINIEHVEAAVKLVTEARHVYIFGVGSSGNTSTDLEGMFLRAGVQAKAVIDPHFQAQVASLLSKDDLVIAFSLSGKTKDTYDSVTIAKQNHAKIISITNYLLSPIAQQGDVVLQTAIEEFLNGGSLAGKVSQLYICDVLVNGYERANQVDTLKLKETVLRSILDKSLD</sequence>
<keyword evidence="6" id="KW-0413">Isomerase</keyword>
<evidence type="ECO:0000256" key="1">
    <source>
        <dbReference type="ARBA" id="ARBA00023015"/>
    </source>
</evidence>
<feature type="domain" description="SIS" evidence="5">
    <location>
        <begin position="114"/>
        <end position="253"/>
    </location>
</feature>
<dbReference type="SUPFAM" id="SSF53697">
    <property type="entry name" value="SIS domain"/>
    <property type="match status" value="1"/>
</dbReference>
<name>A0A2N9DW76_9LACO</name>
<gene>
    <name evidence="6" type="primary">rpiR</name>
    <name evidence="6" type="ORF">LFUMFP_30011</name>
</gene>
<dbReference type="RefSeq" id="WP_106482844.1">
    <property type="nucleotide sequence ID" value="NZ_LT984417.1"/>
</dbReference>
<dbReference type="InterPro" id="IPR001347">
    <property type="entry name" value="SIS_dom"/>
</dbReference>
<keyword evidence="2" id="KW-0238">DNA-binding</keyword>
<evidence type="ECO:0000256" key="2">
    <source>
        <dbReference type="ARBA" id="ARBA00023125"/>
    </source>
</evidence>
<evidence type="ECO:0000313" key="7">
    <source>
        <dbReference type="Proteomes" id="UP000238739"/>
    </source>
</evidence>
<dbReference type="AlphaFoldDB" id="A0A2N9DW76"/>
<reference evidence="6" key="1">
    <citation type="submission" date="2018-01" db="EMBL/GenBank/DDBJ databases">
        <authorList>
            <person name="Chaillou S."/>
        </authorList>
    </citation>
    <scope>NUCLEOTIDE SEQUENCE [LARGE SCALE GENOMIC DNA]</scope>
    <source>
        <strain evidence="6">MFPC41A2801</strain>
    </source>
</reference>
<dbReference type="InterPro" id="IPR047640">
    <property type="entry name" value="RpiR-like"/>
</dbReference>
<keyword evidence="1" id="KW-0805">Transcription regulation</keyword>
<dbReference type="SUPFAM" id="SSF46689">
    <property type="entry name" value="Homeodomain-like"/>
    <property type="match status" value="1"/>
</dbReference>
<dbReference type="PANTHER" id="PTHR30514">
    <property type="entry name" value="GLUCOKINASE"/>
    <property type="match status" value="1"/>
</dbReference>
<dbReference type="GO" id="GO:1901135">
    <property type="term" value="P:carbohydrate derivative metabolic process"/>
    <property type="evidence" value="ECO:0007669"/>
    <property type="project" value="InterPro"/>
</dbReference>
<dbReference type="Proteomes" id="UP000238739">
    <property type="component" value="Unassembled WGS sequence"/>
</dbReference>
<dbReference type="InterPro" id="IPR046348">
    <property type="entry name" value="SIS_dom_sf"/>
</dbReference>
<dbReference type="Pfam" id="PF01380">
    <property type="entry name" value="SIS"/>
    <property type="match status" value="1"/>
</dbReference>
<dbReference type="GO" id="GO:0003677">
    <property type="term" value="F:DNA binding"/>
    <property type="evidence" value="ECO:0007669"/>
    <property type="project" value="UniProtKB-KW"/>
</dbReference>
<dbReference type="GO" id="GO:0097367">
    <property type="term" value="F:carbohydrate derivative binding"/>
    <property type="evidence" value="ECO:0007669"/>
    <property type="project" value="InterPro"/>
</dbReference>
<feature type="domain" description="HTH rpiR-type" evidence="4">
    <location>
        <begin position="1"/>
        <end position="77"/>
    </location>
</feature>
<dbReference type="PROSITE" id="PS51071">
    <property type="entry name" value="HTH_RPIR"/>
    <property type="match status" value="1"/>
</dbReference>
<dbReference type="Pfam" id="PF01418">
    <property type="entry name" value="HTH_6"/>
    <property type="match status" value="1"/>
</dbReference>
<organism evidence="6 7">
    <name type="scientific">Latilactobacillus fuchuensis</name>
    <dbReference type="NCBI Taxonomy" id="164393"/>
    <lineage>
        <taxon>Bacteria</taxon>
        <taxon>Bacillati</taxon>
        <taxon>Bacillota</taxon>
        <taxon>Bacilli</taxon>
        <taxon>Lactobacillales</taxon>
        <taxon>Lactobacillaceae</taxon>
        <taxon>Latilactobacillus</taxon>
    </lineage>
</organism>
<accession>A0A2N9DW76</accession>
<dbReference type="InterPro" id="IPR036388">
    <property type="entry name" value="WH-like_DNA-bd_sf"/>
</dbReference>
<dbReference type="EMBL" id="OGVC01000023">
    <property type="protein sequence ID" value="SPC38808.1"/>
    <property type="molecule type" value="Genomic_DNA"/>
</dbReference>
<dbReference type="CDD" id="cd05013">
    <property type="entry name" value="SIS_RpiR"/>
    <property type="match status" value="1"/>
</dbReference>
<evidence type="ECO:0000259" key="4">
    <source>
        <dbReference type="PROSITE" id="PS51071"/>
    </source>
</evidence>
<dbReference type="PROSITE" id="PS51464">
    <property type="entry name" value="SIS"/>
    <property type="match status" value="1"/>
</dbReference>
<proteinExistence type="predicted"/>
<evidence type="ECO:0000259" key="5">
    <source>
        <dbReference type="PROSITE" id="PS51464"/>
    </source>
</evidence>
<comment type="caution">
    <text evidence="6">The sequence shown here is derived from an EMBL/GenBank/DDBJ whole genome shotgun (WGS) entry which is preliminary data.</text>
</comment>
<keyword evidence="7" id="KW-1185">Reference proteome</keyword>
<dbReference type="Gene3D" id="1.10.10.10">
    <property type="entry name" value="Winged helix-like DNA-binding domain superfamily/Winged helix DNA-binding domain"/>
    <property type="match status" value="1"/>
</dbReference>
<evidence type="ECO:0000313" key="6">
    <source>
        <dbReference type="EMBL" id="SPC38808.1"/>
    </source>
</evidence>
<evidence type="ECO:0000256" key="3">
    <source>
        <dbReference type="ARBA" id="ARBA00023163"/>
    </source>
</evidence>